<protein>
    <submittedName>
        <fullName evidence="1">Uncharacterized protein</fullName>
    </submittedName>
</protein>
<name>A0ACB9N4Z3_9MYRT</name>
<organism evidence="1 2">
    <name type="scientific">Melastoma candidum</name>
    <dbReference type="NCBI Taxonomy" id="119954"/>
    <lineage>
        <taxon>Eukaryota</taxon>
        <taxon>Viridiplantae</taxon>
        <taxon>Streptophyta</taxon>
        <taxon>Embryophyta</taxon>
        <taxon>Tracheophyta</taxon>
        <taxon>Spermatophyta</taxon>
        <taxon>Magnoliopsida</taxon>
        <taxon>eudicotyledons</taxon>
        <taxon>Gunneridae</taxon>
        <taxon>Pentapetalae</taxon>
        <taxon>rosids</taxon>
        <taxon>malvids</taxon>
        <taxon>Myrtales</taxon>
        <taxon>Melastomataceae</taxon>
        <taxon>Melastomatoideae</taxon>
        <taxon>Melastomateae</taxon>
        <taxon>Melastoma</taxon>
    </lineage>
</organism>
<evidence type="ECO:0000313" key="1">
    <source>
        <dbReference type="EMBL" id="KAI4331053.1"/>
    </source>
</evidence>
<dbReference type="Proteomes" id="UP001057402">
    <property type="component" value="Chromosome 8"/>
</dbReference>
<comment type="caution">
    <text evidence="1">The sequence shown here is derived from an EMBL/GenBank/DDBJ whole genome shotgun (WGS) entry which is preliminary data.</text>
</comment>
<evidence type="ECO:0000313" key="2">
    <source>
        <dbReference type="Proteomes" id="UP001057402"/>
    </source>
</evidence>
<dbReference type="EMBL" id="CM042887">
    <property type="protein sequence ID" value="KAI4331053.1"/>
    <property type="molecule type" value="Genomic_DNA"/>
</dbReference>
<accession>A0ACB9N4Z3</accession>
<keyword evidence="2" id="KW-1185">Reference proteome</keyword>
<reference evidence="2" key="1">
    <citation type="journal article" date="2023" name="Front. Plant Sci.">
        <title>Chromosomal-level genome assembly of Melastoma candidum provides insights into trichome evolution.</title>
        <authorList>
            <person name="Zhong Y."/>
            <person name="Wu W."/>
            <person name="Sun C."/>
            <person name="Zou P."/>
            <person name="Liu Y."/>
            <person name="Dai S."/>
            <person name="Zhou R."/>
        </authorList>
    </citation>
    <scope>NUCLEOTIDE SEQUENCE [LARGE SCALE GENOMIC DNA]</scope>
</reference>
<sequence length="185" mass="20001">MARGLKFCLIGLAIFLAVSAAVVVSLALTVFKPKQPVITAQPVGLKDIQFGLPTNGSLNITIGILVTAENPNYGGFVYEDSNAYISYRGTVVAEFLLARRMIPARTKVNFTGSTVLMGDKMIETPGFVDDLLEGHLLLVSTARLPGKVVMLRVVRFPAMVSNTCRINVDVQSRSADSECITSMKF</sequence>
<gene>
    <name evidence="1" type="ORF">MLD38_029280</name>
</gene>
<proteinExistence type="predicted"/>